<reference evidence="1 2" key="1">
    <citation type="submission" date="2024-09" db="EMBL/GenBank/DDBJ databases">
        <authorList>
            <person name="Sun Q."/>
            <person name="Mori K."/>
        </authorList>
    </citation>
    <scope>NUCLEOTIDE SEQUENCE [LARGE SCALE GENOMIC DNA]</scope>
    <source>
        <strain evidence="1 2">JCM 3028</strain>
    </source>
</reference>
<keyword evidence="2" id="KW-1185">Reference proteome</keyword>
<gene>
    <name evidence="1" type="ORF">ACFFRH_37750</name>
</gene>
<name>A0ABV5TSN7_9ACTN</name>
<comment type="caution">
    <text evidence="1">The sequence shown here is derived from an EMBL/GenBank/DDBJ whole genome shotgun (WGS) entry which is preliminary data.</text>
</comment>
<proteinExistence type="predicted"/>
<accession>A0ABV5TSN7</accession>
<sequence>MKVRLIITGEYDITDDPAQRQQIYGATDPFECAKVDAENSAEDLLSLADRVLRCEVHPALSAEDGESDPAKLNDAALTFAMGIHDDDCPCAYCAEWQKRRAIRDDERRQVAEEMIAEIKRVIGGYPENAAVRPKSERGRFLNDVDWAIDIVRRIGHVAP</sequence>
<dbReference type="Proteomes" id="UP001589610">
    <property type="component" value="Unassembled WGS sequence"/>
</dbReference>
<organism evidence="1 2">
    <name type="scientific">Streptosporangium vulgare</name>
    <dbReference type="NCBI Taxonomy" id="46190"/>
    <lineage>
        <taxon>Bacteria</taxon>
        <taxon>Bacillati</taxon>
        <taxon>Actinomycetota</taxon>
        <taxon>Actinomycetes</taxon>
        <taxon>Streptosporangiales</taxon>
        <taxon>Streptosporangiaceae</taxon>
        <taxon>Streptosporangium</taxon>
    </lineage>
</organism>
<evidence type="ECO:0000313" key="2">
    <source>
        <dbReference type="Proteomes" id="UP001589610"/>
    </source>
</evidence>
<protein>
    <submittedName>
        <fullName evidence="1">Uncharacterized protein</fullName>
    </submittedName>
</protein>
<dbReference type="RefSeq" id="WP_344747701.1">
    <property type="nucleotide sequence ID" value="NZ_BAAAWW010000136.1"/>
</dbReference>
<evidence type="ECO:0000313" key="1">
    <source>
        <dbReference type="EMBL" id="MFB9681256.1"/>
    </source>
</evidence>
<dbReference type="EMBL" id="JBHMBS010000031">
    <property type="protein sequence ID" value="MFB9681256.1"/>
    <property type="molecule type" value="Genomic_DNA"/>
</dbReference>